<gene>
    <name evidence="1" type="ORF">POVWA1_006780</name>
</gene>
<evidence type="ECO:0000313" key="1">
    <source>
        <dbReference type="EMBL" id="SBT31366.1"/>
    </source>
</evidence>
<sequence length="104" mass="11407">MDSLFRLPQMGRCIASTQGTEGWSSGIVKTSSQGAVNATAQARGGEEAAKRRLGGSPSLILYIRYAEALFYVCKLLGRNNSFYFFLLPKGSFNFSQKVFTHTIS</sequence>
<keyword evidence="2" id="KW-1185">Reference proteome</keyword>
<reference evidence="2" key="1">
    <citation type="submission" date="2016-05" db="EMBL/GenBank/DDBJ databases">
        <authorList>
            <person name="Naeem R."/>
        </authorList>
    </citation>
    <scope>NUCLEOTIDE SEQUENCE [LARGE SCALE GENOMIC DNA]</scope>
</reference>
<name>A0A1A8YIJ5_PLAOA</name>
<proteinExistence type="predicted"/>
<dbReference type="AlphaFoldDB" id="A0A1A8YIJ5"/>
<organism evidence="1 2">
    <name type="scientific">Plasmodium ovale wallikeri</name>
    <dbReference type="NCBI Taxonomy" id="864142"/>
    <lineage>
        <taxon>Eukaryota</taxon>
        <taxon>Sar</taxon>
        <taxon>Alveolata</taxon>
        <taxon>Apicomplexa</taxon>
        <taxon>Aconoidasida</taxon>
        <taxon>Haemosporida</taxon>
        <taxon>Plasmodiidae</taxon>
        <taxon>Plasmodium</taxon>
        <taxon>Plasmodium (Plasmodium)</taxon>
    </lineage>
</organism>
<dbReference type="EMBL" id="FLRD01000015">
    <property type="protein sequence ID" value="SBT31366.1"/>
    <property type="molecule type" value="Genomic_DNA"/>
</dbReference>
<evidence type="ECO:0000313" key="2">
    <source>
        <dbReference type="Proteomes" id="UP000078555"/>
    </source>
</evidence>
<dbReference type="Proteomes" id="UP000078555">
    <property type="component" value="Unassembled WGS sequence"/>
</dbReference>
<accession>A0A1A8YIJ5</accession>
<protein>
    <submittedName>
        <fullName evidence="1">Uncharacterized protein</fullName>
    </submittedName>
</protein>